<accession>A0A9N8Q030</accession>
<protein>
    <submittedName>
        <fullName evidence="3">Uncharacterized protein</fullName>
    </submittedName>
</protein>
<reference evidence="3" key="1">
    <citation type="submission" date="2021-12" db="EMBL/GenBank/DDBJ databases">
        <authorList>
            <person name="King R."/>
        </authorList>
    </citation>
    <scope>NUCLEOTIDE SEQUENCE</scope>
</reference>
<dbReference type="EMBL" id="LR824013">
    <property type="protein sequence ID" value="CAD0199283.1"/>
    <property type="molecule type" value="Genomic_DNA"/>
</dbReference>
<organism evidence="3 4">
    <name type="scientific">Chrysodeixis includens</name>
    <name type="common">Soybean looper</name>
    <name type="synonym">Pseudoplusia includens</name>
    <dbReference type="NCBI Taxonomy" id="689277"/>
    <lineage>
        <taxon>Eukaryota</taxon>
        <taxon>Metazoa</taxon>
        <taxon>Ecdysozoa</taxon>
        <taxon>Arthropoda</taxon>
        <taxon>Hexapoda</taxon>
        <taxon>Insecta</taxon>
        <taxon>Pterygota</taxon>
        <taxon>Neoptera</taxon>
        <taxon>Endopterygota</taxon>
        <taxon>Lepidoptera</taxon>
        <taxon>Glossata</taxon>
        <taxon>Ditrysia</taxon>
        <taxon>Noctuoidea</taxon>
        <taxon>Noctuidae</taxon>
        <taxon>Plusiinae</taxon>
        <taxon>Chrysodeixis</taxon>
    </lineage>
</organism>
<evidence type="ECO:0000313" key="3">
    <source>
        <dbReference type="EMBL" id="CAD0199283.1"/>
    </source>
</evidence>
<dbReference type="OrthoDB" id="10512997at2759"/>
<proteinExistence type="predicted"/>
<evidence type="ECO:0000313" key="4">
    <source>
        <dbReference type="Proteomes" id="UP001154114"/>
    </source>
</evidence>
<feature type="compositionally biased region" description="Polar residues" evidence="1">
    <location>
        <begin position="118"/>
        <end position="128"/>
    </location>
</feature>
<dbReference type="Proteomes" id="UP001154114">
    <property type="component" value="Chromosome 10"/>
</dbReference>
<gene>
    <name evidence="3" type="ORF">CINC_LOCUS978</name>
</gene>
<keyword evidence="4" id="KW-1185">Reference proteome</keyword>
<feature type="signal peptide" evidence="2">
    <location>
        <begin position="1"/>
        <end position="21"/>
    </location>
</feature>
<feature type="compositionally biased region" description="Polar residues" evidence="1">
    <location>
        <begin position="142"/>
        <end position="159"/>
    </location>
</feature>
<feature type="compositionally biased region" description="Low complexity" evidence="1">
    <location>
        <begin position="51"/>
        <end position="70"/>
    </location>
</feature>
<feature type="region of interest" description="Disordered" evidence="1">
    <location>
        <begin position="24"/>
        <end position="159"/>
    </location>
</feature>
<sequence length="159" mass="16035">MASVSLSAGLVSSTATLVCSAATLGGGELGREPGSSDDTELGGEGFSGWRGAPASPAPQGAPGAAAPQHALSVPHAQHAPQGALQLRQGPHVAPHTQHGPQAGPGTPASVWPQRAHGLQQTPQSQWHPQAQHRLPVLEQSPLDPQQGTHGPQQAISCVA</sequence>
<feature type="chain" id="PRO_5040111827" evidence="2">
    <location>
        <begin position="22"/>
        <end position="159"/>
    </location>
</feature>
<name>A0A9N8Q030_CHRIL</name>
<dbReference type="AlphaFoldDB" id="A0A9N8Q030"/>
<keyword evidence="2" id="KW-0732">Signal</keyword>
<evidence type="ECO:0000256" key="2">
    <source>
        <dbReference type="SAM" id="SignalP"/>
    </source>
</evidence>
<evidence type="ECO:0000256" key="1">
    <source>
        <dbReference type="SAM" id="MobiDB-lite"/>
    </source>
</evidence>